<comment type="function">
    <text evidence="9">The M ring may be actively involved in energy transduction.</text>
</comment>
<dbReference type="PANTHER" id="PTHR30046">
    <property type="entry name" value="FLAGELLAR M-RING PROTEIN"/>
    <property type="match status" value="1"/>
</dbReference>
<evidence type="ECO:0000256" key="3">
    <source>
        <dbReference type="ARBA" id="ARBA00007971"/>
    </source>
</evidence>
<evidence type="ECO:0000256" key="6">
    <source>
        <dbReference type="ARBA" id="ARBA00022989"/>
    </source>
</evidence>
<dbReference type="GO" id="GO:0003774">
    <property type="term" value="F:cytoskeletal motor activity"/>
    <property type="evidence" value="ECO:0007669"/>
    <property type="project" value="InterPro"/>
</dbReference>
<dbReference type="GO" id="GO:0009431">
    <property type="term" value="C:bacterial-type flagellum basal body, MS ring"/>
    <property type="evidence" value="ECO:0007669"/>
    <property type="project" value="InterPro"/>
</dbReference>
<comment type="similarity">
    <text evidence="3 9">Belongs to the FliF family.</text>
</comment>
<keyword evidence="5 10" id="KW-0812">Transmembrane</keyword>
<evidence type="ECO:0000256" key="5">
    <source>
        <dbReference type="ARBA" id="ARBA00022692"/>
    </source>
</evidence>
<comment type="caution">
    <text evidence="13">The sequence shown here is derived from an EMBL/GenBank/DDBJ whole genome shotgun (WGS) entry which is preliminary data.</text>
</comment>
<keyword evidence="13" id="KW-0966">Cell projection</keyword>
<keyword evidence="4" id="KW-1003">Cell membrane</keyword>
<evidence type="ECO:0000256" key="2">
    <source>
        <dbReference type="ARBA" id="ARBA00004651"/>
    </source>
</evidence>
<keyword evidence="6 10" id="KW-1133">Transmembrane helix</keyword>
<dbReference type="EMBL" id="JALJRB010000012">
    <property type="protein sequence ID" value="MCJ8501311.1"/>
    <property type="molecule type" value="Genomic_DNA"/>
</dbReference>
<dbReference type="PANTHER" id="PTHR30046:SF0">
    <property type="entry name" value="FLAGELLAR M-RING PROTEIN"/>
    <property type="match status" value="1"/>
</dbReference>
<dbReference type="AlphaFoldDB" id="A0AA41R5N9"/>
<dbReference type="PIRSF" id="PIRSF004862">
    <property type="entry name" value="FliF"/>
    <property type="match status" value="1"/>
</dbReference>
<dbReference type="InterPro" id="IPR043427">
    <property type="entry name" value="YscJ/FliF"/>
</dbReference>
<organism evidence="13 14">
    <name type="scientific">Desulfatitalea alkaliphila</name>
    <dbReference type="NCBI Taxonomy" id="2929485"/>
    <lineage>
        <taxon>Bacteria</taxon>
        <taxon>Pseudomonadati</taxon>
        <taxon>Thermodesulfobacteriota</taxon>
        <taxon>Desulfobacteria</taxon>
        <taxon>Desulfobacterales</taxon>
        <taxon>Desulfosarcinaceae</taxon>
        <taxon>Desulfatitalea</taxon>
    </lineage>
</organism>
<dbReference type="PRINTS" id="PR01009">
    <property type="entry name" value="FLGMRINGFLIF"/>
</dbReference>
<evidence type="ECO:0000256" key="9">
    <source>
        <dbReference type="PIRNR" id="PIRNR004862"/>
    </source>
</evidence>
<evidence type="ECO:0000256" key="4">
    <source>
        <dbReference type="ARBA" id="ARBA00022475"/>
    </source>
</evidence>
<dbReference type="NCBIfam" id="TIGR00206">
    <property type="entry name" value="fliF"/>
    <property type="match status" value="1"/>
</dbReference>
<evidence type="ECO:0000259" key="12">
    <source>
        <dbReference type="Pfam" id="PF08345"/>
    </source>
</evidence>
<dbReference type="InterPro" id="IPR013556">
    <property type="entry name" value="Flag_M-ring_C"/>
</dbReference>
<dbReference type="InterPro" id="IPR000067">
    <property type="entry name" value="FlgMring_FliF"/>
</dbReference>
<accession>A0AA41R5N9</accession>
<keyword evidence="7 10" id="KW-0472">Membrane</keyword>
<dbReference type="InterPro" id="IPR045851">
    <property type="entry name" value="AMP-bd_C_sf"/>
</dbReference>
<dbReference type="GO" id="GO:0005886">
    <property type="term" value="C:plasma membrane"/>
    <property type="evidence" value="ECO:0007669"/>
    <property type="project" value="UniProtKB-SubCell"/>
</dbReference>
<dbReference type="Proteomes" id="UP001165427">
    <property type="component" value="Unassembled WGS sequence"/>
</dbReference>
<dbReference type="RefSeq" id="WP_246908522.1">
    <property type="nucleotide sequence ID" value="NZ_JALJRB010000012.1"/>
</dbReference>
<evidence type="ECO:0000256" key="10">
    <source>
        <dbReference type="SAM" id="Phobius"/>
    </source>
</evidence>
<keyword evidence="14" id="KW-1185">Reference proteome</keyword>
<gene>
    <name evidence="13" type="primary">fliF</name>
    <name evidence="13" type="ORF">MRX98_12070</name>
</gene>
<keyword evidence="13" id="KW-0969">Cilium</keyword>
<evidence type="ECO:0000256" key="7">
    <source>
        <dbReference type="ARBA" id="ARBA00023136"/>
    </source>
</evidence>
<reference evidence="13" key="1">
    <citation type="submission" date="2022-04" db="EMBL/GenBank/DDBJ databases">
        <title>Desulfatitalea alkaliphila sp. nov., a novel anaerobic sulfate-reducing bacterium isolated from terrestrial mud volcano, Taman Peninsula, Russia.</title>
        <authorList>
            <person name="Khomyakova M.A."/>
            <person name="Merkel A.Y."/>
            <person name="Slobodkin A.I."/>
        </authorList>
    </citation>
    <scope>NUCLEOTIDE SEQUENCE</scope>
    <source>
        <strain evidence="13">M08but</strain>
    </source>
</reference>
<protein>
    <recommendedName>
        <fullName evidence="9">Flagellar M-ring protein</fullName>
    </recommendedName>
</protein>
<dbReference type="Pfam" id="PF08345">
    <property type="entry name" value="YscJ_FliF_C"/>
    <property type="match status" value="1"/>
</dbReference>
<comment type="subcellular location">
    <subcellularLocation>
        <location evidence="1 9">Bacterial flagellum basal body</location>
    </subcellularLocation>
    <subcellularLocation>
        <location evidence="2">Cell membrane</location>
        <topology evidence="2">Multi-pass membrane protein</topology>
    </subcellularLocation>
</comment>
<keyword evidence="8 9" id="KW-0975">Bacterial flagellum</keyword>
<keyword evidence="13" id="KW-0282">Flagellum</keyword>
<dbReference type="Gene3D" id="3.30.300.30">
    <property type="match status" value="1"/>
</dbReference>
<evidence type="ECO:0000313" key="13">
    <source>
        <dbReference type="EMBL" id="MCJ8501311.1"/>
    </source>
</evidence>
<evidence type="ECO:0000259" key="11">
    <source>
        <dbReference type="Pfam" id="PF01514"/>
    </source>
</evidence>
<dbReference type="InterPro" id="IPR006182">
    <property type="entry name" value="FliF_N_dom"/>
</dbReference>
<feature type="transmembrane region" description="Helical" evidence="10">
    <location>
        <begin position="24"/>
        <end position="44"/>
    </location>
</feature>
<dbReference type="GO" id="GO:0071973">
    <property type="term" value="P:bacterial-type flagellum-dependent cell motility"/>
    <property type="evidence" value="ECO:0007669"/>
    <property type="project" value="InterPro"/>
</dbReference>
<feature type="domain" description="Flagellar M-ring C-terminal" evidence="12">
    <location>
        <begin position="254"/>
        <end position="422"/>
    </location>
</feature>
<name>A0AA41R5N9_9BACT</name>
<evidence type="ECO:0000313" key="14">
    <source>
        <dbReference type="Proteomes" id="UP001165427"/>
    </source>
</evidence>
<dbReference type="Pfam" id="PF01514">
    <property type="entry name" value="YscJ_FliF"/>
    <property type="match status" value="1"/>
</dbReference>
<proteinExistence type="inferred from homology"/>
<evidence type="ECO:0000256" key="8">
    <source>
        <dbReference type="ARBA" id="ARBA00023143"/>
    </source>
</evidence>
<feature type="transmembrane region" description="Helical" evidence="10">
    <location>
        <begin position="447"/>
        <end position="466"/>
    </location>
</feature>
<feature type="domain" description="Flagellar M-ring N-terminal" evidence="11">
    <location>
        <begin position="46"/>
        <end position="220"/>
    </location>
</feature>
<evidence type="ECO:0000256" key="1">
    <source>
        <dbReference type="ARBA" id="ARBA00004117"/>
    </source>
</evidence>
<sequence>MPNSFGEILQQLKGILQTLSPGKMLTLFLLVGTTVVGLVMMVSWSGRTDFAPLYHHMAPEDAGQVVAALREKKIDYKLSHDGGTIQIPRSRLYEVRLDLASQGLPRGGSIGFELFDDTKLGQTEFAQNINYQRALQGELSRTINGLAEVESSRVHIVMPQSSLFIREEEPASASITLRLRHGRWLSDDQVQGIVHLVSSSVPRLVPDKVTVVDQNGKMLAGFEEAPTAAKRSADHLEFQQRKERALEKQIVTMLESVLGEGKAIVRVACALDFVEQEQTEEIYMPDNQVVRSEQLLSQRSTDPGGAPMGVPGLAPNIARDQAVQNQAGRLQAFQKDDQTRNYEIGRTTRRQIMPVGQVQRLSVAVVVDGRYEAAPATRGRAAEPEYIPRTAEEMASLDAIVKSAINFDEARGDKVELANIPFNTQRLGEPPEMEGNRWLDQLREYGAVFKYLAVALFLLFTFMYVIRPLIAWLTETAWEDVELLEHLPRSLAEIERQYAAQGDSSSYVKQAAQVIAANQEDSGRLMQQWLKEQK</sequence>